<proteinExistence type="predicted"/>
<dbReference type="AlphaFoldDB" id="A0A7G8Q5N9"/>
<dbReference type="SUPFAM" id="SSF109604">
    <property type="entry name" value="HD-domain/PDEase-like"/>
    <property type="match status" value="1"/>
</dbReference>
<organism evidence="2 3">
    <name type="scientific">Dyella telluris</name>
    <dbReference type="NCBI Taxonomy" id="2763498"/>
    <lineage>
        <taxon>Bacteria</taxon>
        <taxon>Pseudomonadati</taxon>
        <taxon>Pseudomonadota</taxon>
        <taxon>Gammaproteobacteria</taxon>
        <taxon>Lysobacterales</taxon>
        <taxon>Rhodanobacteraceae</taxon>
        <taxon>Dyella</taxon>
    </lineage>
</organism>
<dbReference type="RefSeq" id="WP_187057554.1">
    <property type="nucleotide sequence ID" value="NZ_CP060412.1"/>
</dbReference>
<reference evidence="2 3" key="1">
    <citation type="submission" date="2020-08" db="EMBL/GenBank/DDBJ databases">
        <title>Dyella sp. G9 isolated from forest soil.</title>
        <authorList>
            <person name="Fu J."/>
            <person name="Qiu L."/>
        </authorList>
    </citation>
    <scope>NUCLEOTIDE SEQUENCE [LARGE SCALE GENOMIC DNA]</scope>
    <source>
        <strain evidence="2 3">G9</strain>
    </source>
</reference>
<gene>
    <name evidence="2" type="ORF">H8F01_02730</name>
</gene>
<keyword evidence="3" id="KW-1185">Reference proteome</keyword>
<accession>A0A7G8Q5N9</accession>
<protein>
    <submittedName>
        <fullName evidence="2">HDOD domain-containing protein</fullName>
    </submittedName>
</protein>
<evidence type="ECO:0000259" key="1">
    <source>
        <dbReference type="PROSITE" id="PS51833"/>
    </source>
</evidence>
<dbReference type="KEGG" id="dtl:H8F01_02730"/>
<dbReference type="PROSITE" id="PS51833">
    <property type="entry name" value="HDOD"/>
    <property type="match status" value="1"/>
</dbReference>
<evidence type="ECO:0000313" key="2">
    <source>
        <dbReference type="EMBL" id="QNK02097.1"/>
    </source>
</evidence>
<dbReference type="Pfam" id="PF08668">
    <property type="entry name" value="HDOD"/>
    <property type="match status" value="1"/>
</dbReference>
<sequence>MMGNWWRVFGRERTADLPTARPAAPSAGLAADAVPVQPAIPCDEIAERFFRFILSQPVSAGDNPNKVREQAILQRLRDQCESGRFDVRSLPRMPTVLPQLMRAMKNDQLSGSQLADLIKRDPVLVGEVMRVTGSVTYRTAHPIGSLQHAVVLLGQIGLRHVVTSYVMKPILMASAGTNGQLVGQRLWDHAERCGHAAVYLSKGQCDAFEAYLVALMGYSGLGAVGRMLDRELQLTELPASSPAFIDECVRLAAQLTVQAGQHWELPPPVLEALVEHADHGSAALALPMSRVLHVAQRLAMYQLLSEQGLLDRDSGYGNDPIATFPPQLLARCQQDLRKSFDAA</sequence>
<feature type="domain" description="HDOD" evidence="1">
    <location>
        <begin position="90"/>
        <end position="279"/>
    </location>
</feature>
<dbReference type="PANTHER" id="PTHR33525">
    <property type="match status" value="1"/>
</dbReference>
<dbReference type="InterPro" id="IPR013976">
    <property type="entry name" value="HDOD"/>
</dbReference>
<dbReference type="EMBL" id="CP060412">
    <property type="protein sequence ID" value="QNK02097.1"/>
    <property type="molecule type" value="Genomic_DNA"/>
</dbReference>
<name>A0A7G8Q5N9_9GAMM</name>
<evidence type="ECO:0000313" key="3">
    <source>
        <dbReference type="Proteomes" id="UP000515873"/>
    </source>
</evidence>
<dbReference type="PANTHER" id="PTHR33525:SF6">
    <property type="entry name" value="HDOD DOMAIN-CONTAINING PROTEIN"/>
    <property type="match status" value="1"/>
</dbReference>
<dbReference type="InterPro" id="IPR052340">
    <property type="entry name" value="RNase_Y/CdgJ"/>
</dbReference>
<dbReference type="Proteomes" id="UP000515873">
    <property type="component" value="Chromosome"/>
</dbReference>
<dbReference type="Gene3D" id="1.10.3210.10">
    <property type="entry name" value="Hypothetical protein af1432"/>
    <property type="match status" value="1"/>
</dbReference>